<feature type="compositionally biased region" description="Basic and acidic residues" evidence="2">
    <location>
        <begin position="1617"/>
        <end position="1631"/>
    </location>
</feature>
<feature type="compositionally biased region" description="Basic residues" evidence="2">
    <location>
        <begin position="1347"/>
        <end position="1359"/>
    </location>
</feature>
<feature type="compositionally biased region" description="Polar residues" evidence="2">
    <location>
        <begin position="1548"/>
        <end position="1558"/>
    </location>
</feature>
<feature type="compositionally biased region" description="Basic and acidic residues" evidence="2">
    <location>
        <begin position="1588"/>
        <end position="1600"/>
    </location>
</feature>
<feature type="compositionally biased region" description="Basic and acidic residues" evidence="2">
    <location>
        <begin position="436"/>
        <end position="492"/>
    </location>
</feature>
<proteinExistence type="predicted"/>
<feature type="compositionally biased region" description="Basic and acidic residues" evidence="2">
    <location>
        <begin position="1007"/>
        <end position="1020"/>
    </location>
</feature>
<feature type="compositionally biased region" description="Basic and acidic residues" evidence="2">
    <location>
        <begin position="905"/>
        <end position="915"/>
    </location>
</feature>
<keyword evidence="1" id="KW-0175">Coiled coil</keyword>
<feature type="compositionally biased region" description="Polar residues" evidence="2">
    <location>
        <begin position="761"/>
        <end position="779"/>
    </location>
</feature>
<feature type="compositionally biased region" description="Polar residues" evidence="2">
    <location>
        <begin position="316"/>
        <end position="327"/>
    </location>
</feature>
<feature type="compositionally biased region" description="Basic and acidic residues" evidence="2">
    <location>
        <begin position="863"/>
        <end position="896"/>
    </location>
</feature>
<feature type="region of interest" description="Disordered" evidence="2">
    <location>
        <begin position="1670"/>
        <end position="1694"/>
    </location>
</feature>
<feature type="compositionally biased region" description="Polar residues" evidence="2">
    <location>
        <begin position="831"/>
        <end position="841"/>
    </location>
</feature>
<feature type="compositionally biased region" description="Acidic residues" evidence="2">
    <location>
        <begin position="298"/>
        <end position="307"/>
    </location>
</feature>
<feature type="compositionally biased region" description="Basic and acidic residues" evidence="2">
    <location>
        <begin position="336"/>
        <end position="356"/>
    </location>
</feature>
<feature type="region of interest" description="Disordered" evidence="2">
    <location>
        <begin position="1538"/>
        <end position="1649"/>
    </location>
</feature>
<feature type="compositionally biased region" description="Acidic residues" evidence="2">
    <location>
        <begin position="189"/>
        <end position="201"/>
    </location>
</feature>
<feature type="compositionally biased region" description="Polar residues" evidence="2">
    <location>
        <begin position="852"/>
        <end position="862"/>
    </location>
</feature>
<accession>A0A1E1WJL2</accession>
<feature type="compositionally biased region" description="Polar residues" evidence="2">
    <location>
        <begin position="975"/>
        <end position="993"/>
    </location>
</feature>
<dbReference type="OrthoDB" id="751084at2759"/>
<feature type="region of interest" description="Disordered" evidence="2">
    <location>
        <begin position="1330"/>
        <end position="1429"/>
    </location>
</feature>
<organism evidence="4">
    <name type="scientific">Pectinophora gossypiella</name>
    <name type="common">Cotton pink bollworm</name>
    <name type="synonym">Depressaria gossypiella</name>
    <dbReference type="NCBI Taxonomy" id="13191"/>
    <lineage>
        <taxon>Eukaryota</taxon>
        <taxon>Metazoa</taxon>
        <taxon>Ecdysozoa</taxon>
        <taxon>Arthropoda</taxon>
        <taxon>Hexapoda</taxon>
        <taxon>Insecta</taxon>
        <taxon>Pterygota</taxon>
        <taxon>Neoptera</taxon>
        <taxon>Endopterygota</taxon>
        <taxon>Lepidoptera</taxon>
        <taxon>Glossata</taxon>
        <taxon>Ditrysia</taxon>
        <taxon>Gelechioidea</taxon>
        <taxon>Gelechiidae</taxon>
        <taxon>Apatetrinae</taxon>
        <taxon>Pectinophora</taxon>
    </lineage>
</organism>
<dbReference type="EMBL" id="GDQN01003870">
    <property type="protein sequence ID" value="JAT87184.1"/>
    <property type="molecule type" value="Transcribed_RNA"/>
</dbReference>
<feature type="region of interest" description="Disordered" evidence="2">
    <location>
        <begin position="173"/>
        <end position="492"/>
    </location>
</feature>
<reference evidence="4" key="1">
    <citation type="submission" date="2015-09" db="EMBL/GenBank/DDBJ databases">
        <title>De novo assembly of Pectinophora gossypiella (Pink Bollworm) gut transcriptome.</title>
        <authorList>
            <person name="Tassone E.E."/>
        </authorList>
    </citation>
    <scope>NUCLEOTIDE SEQUENCE</scope>
</reference>
<feature type="compositionally biased region" description="Basic and acidic residues" evidence="2">
    <location>
        <begin position="1393"/>
        <end position="1412"/>
    </location>
</feature>
<name>A0A1E1WJL2_PECGO</name>
<feature type="compositionally biased region" description="Polar residues" evidence="2">
    <location>
        <begin position="709"/>
        <end position="720"/>
    </location>
</feature>
<feature type="compositionally biased region" description="Basic and acidic residues" evidence="2">
    <location>
        <begin position="1040"/>
        <end position="1049"/>
    </location>
</feature>
<feature type="region of interest" description="Disordered" evidence="2">
    <location>
        <begin position="1706"/>
        <end position="1758"/>
    </location>
</feature>
<feature type="compositionally biased region" description="Polar residues" evidence="2">
    <location>
        <begin position="424"/>
        <end position="433"/>
    </location>
</feature>
<dbReference type="InterPro" id="IPR029341">
    <property type="entry name" value="FAM21/CAPZIP"/>
</dbReference>
<evidence type="ECO:0000256" key="2">
    <source>
        <dbReference type="SAM" id="MobiDB-lite"/>
    </source>
</evidence>
<feature type="domain" description="FAM21/CAPZIP" evidence="3">
    <location>
        <begin position="1261"/>
        <end position="1378"/>
    </location>
</feature>
<gene>
    <name evidence="4" type="ORF">g.15987</name>
</gene>
<evidence type="ECO:0000259" key="3">
    <source>
        <dbReference type="Pfam" id="PF15255"/>
    </source>
</evidence>
<sequence>MDGAAATEALRRGASQWSLAGDKDLLEALQNLHERIISKCQETNRKLEEMVMALDDANIHLQNVNNKFTALSNSQFIESRVYDDDGDVIAEVSPPKEQPKHQSSDTDIDRLKASLQVLENMHEPVTILCDSDSDSDDDSMTRIVLKPKDLYADRPLPHIIGTQAWKSKWHAGLLPDESDSDSSTKRDLEDEEQFSDSEPDPSEYPQYHSETLGVPVPRDRTISSSSSELHSEPVTHPKPSQSDIAAELARRLGGGVNKIPEQDTEYSPPQPTTRKLYKPEQPAPGAIFSDEPPPLDFDQSEESDQDIFAEIHKNKPYSQSSRDQSSVADDLFGRNMFEDVDNKPTQKSNVKEKSPLFEDESEPELFAANPKPAQTTKQEEVNTKKPIGGMSLFGNNAESIGAAILRRNQRASSTSGEESDSTEPQATKKSQMIDNPLKKQETTESPKEKQTPQRQIERDIFDDLFAKSKEREQKEKERQEKEKAKTVKEPVRKDKKVDLFSDNIFDDIDDIFTSNVVTPKDKEKRKDTSIFDEQDDLFSDIAVIKTITDNVAKDTVSKTSKDKVEKEKGIFSSDEELFSEKTKTSDQPKKVNKLIKDSKSIFDDSDDDLFSDVAVNKVTKTANKSDTVDIKNSTNNVTVAKSVTNDVVKSNVDSKNNAQSYLASKASKNKVEDLFGEDDGESLFTDKKETLNVGNKANIAKETPKLVINDSSESNQSKTVEQLKAKSSKVINSPNLFDDDEMNDLFTSTQNLKSKSDEVQNDSSSKKGNNSPMKTTKSILDNDDDDDLFRTDTKNSSATVKSDDNKNDELQNDDIFKTATSILDEDDDLFKNNTKSNTPVTNDKAIDGKPPRNNTSSLAEARNNNKQDTTKHEAKEVFKSTQENRTDNLPEEDLFKKPNTTPKPKITEKPKDIFDNHSQNSKIGVFDDSDTDVMFNKSTPDTEVTTKEVEIPKPVSASTKDIIPNTETAAVDNATGENADSSAKQMPANTALDNTKEVHANKNITDTPKEDYNELQKDNQKQITVETKTKNEELESNPSEIKEKVKEDAFTDIFDDLPPAFEKPKEPKKSKNVNALFDDDSDDENLFFKKNDVTLEEVPEDFSSAADDRLFGLFRDEPPAIDVDFVQKTKKDIFPTKGADFEQNVKDNDVFSVGAVDSVQKSEISKITDVEGQKSTKSDIFSNIEDDEIFKKPAEIDIFGDESNETVVKSDDIASLLKDDDDDNLFKTPKEDVTNTQIKQDNKITKSEGIDKTDGPQAETKKIGKLKPMNFNINVNTLLPGASPKKVAKPIEQTDGQAISSKSNEELRTNEIIEPTTDAKLVKSVSFEGKPESNVLDNKLSKERAKIQVKRRPSTRRARREAVKKSGIDFGEDSTDNSSSIDDQPRSLVITQDYEKLTDNSKDTNIETKVTRETSSSKAQISKKDSNETTKHDGIITVAQITQDELDSQTNTDSRDSLLPIVDDKTTKTDATYSKNEEITNINKNTGTIPKTSPNRNVKSKVVYILNDEDIFNTKPSQEPEEKPKKVLNIVDDDDDDIFKTMIPPNHQKVNISGNNSSREVKPKNILTNDDDDEDIFKTMKPKTNKSKAQEQPKPKKVENILDSDDDNLFKNSSTTKSEKNENSTKPENKPTETQNRKPKSSIFGDLDDEALFTGKKVDKGKDKKKISIFGSDSEEELFTGAKKDKKREKSVEKEFKRVEVKGSLFGDESDDDLFGNKSKKITEPKPHDRSKSTKEAHSKSAEPVFEDPLSLLGGGDD</sequence>
<feature type="coiled-coil region" evidence="1">
    <location>
        <begin position="26"/>
        <end position="67"/>
    </location>
</feature>
<evidence type="ECO:0000256" key="1">
    <source>
        <dbReference type="SAM" id="Coils"/>
    </source>
</evidence>
<feature type="region of interest" description="Disordered" evidence="2">
    <location>
        <begin position="1292"/>
        <end position="1313"/>
    </location>
</feature>
<feature type="region of interest" description="Disordered" evidence="2">
    <location>
        <begin position="693"/>
        <end position="1077"/>
    </location>
</feature>
<evidence type="ECO:0000313" key="4">
    <source>
        <dbReference type="EMBL" id="JAT87184.1"/>
    </source>
</evidence>
<dbReference type="Pfam" id="PF15255">
    <property type="entry name" value="CAP-ZIP_m"/>
    <property type="match status" value="1"/>
</dbReference>
<protein>
    <recommendedName>
        <fullName evidence="3">FAM21/CAPZIP domain-containing protein</fullName>
    </recommendedName>
</protein>
<feature type="compositionally biased region" description="Basic and acidic residues" evidence="2">
    <location>
        <begin position="1721"/>
        <end position="1741"/>
    </location>
</feature>